<dbReference type="SUPFAM" id="SSF48726">
    <property type="entry name" value="Immunoglobulin"/>
    <property type="match status" value="1"/>
</dbReference>
<comment type="caution">
    <text evidence="2">The sequence shown here is derived from an EMBL/GenBank/DDBJ whole genome shotgun (WGS) entry which is preliminary data.</text>
</comment>
<evidence type="ECO:0000259" key="1">
    <source>
        <dbReference type="Pfam" id="PF07686"/>
    </source>
</evidence>
<reference evidence="2 3" key="1">
    <citation type="submission" date="2024-11" db="EMBL/GenBank/DDBJ databases">
        <title>Chromosome-level genome assembly of the freshwater bivalve Anodonta woodiana.</title>
        <authorList>
            <person name="Chen X."/>
        </authorList>
    </citation>
    <scope>NUCLEOTIDE SEQUENCE [LARGE SCALE GENOMIC DNA]</scope>
    <source>
        <strain evidence="2">MN2024</strain>
        <tissue evidence="2">Gills</tissue>
    </source>
</reference>
<keyword evidence="3" id="KW-1185">Reference proteome</keyword>
<dbReference type="Pfam" id="PF07686">
    <property type="entry name" value="V-set"/>
    <property type="match status" value="1"/>
</dbReference>
<feature type="non-terminal residue" evidence="2">
    <location>
        <position position="111"/>
    </location>
</feature>
<feature type="domain" description="Immunoglobulin V-set" evidence="1">
    <location>
        <begin position="3"/>
        <end position="96"/>
    </location>
</feature>
<name>A0ABD3XMU2_SINWO</name>
<dbReference type="InterPro" id="IPR013106">
    <property type="entry name" value="Ig_V-set"/>
</dbReference>
<dbReference type="AlphaFoldDB" id="A0ABD3XMU2"/>
<proteinExistence type="predicted"/>
<dbReference type="InterPro" id="IPR013783">
    <property type="entry name" value="Ig-like_fold"/>
</dbReference>
<organism evidence="2 3">
    <name type="scientific">Sinanodonta woodiana</name>
    <name type="common">Chinese pond mussel</name>
    <name type="synonym">Anodonta woodiana</name>
    <dbReference type="NCBI Taxonomy" id="1069815"/>
    <lineage>
        <taxon>Eukaryota</taxon>
        <taxon>Metazoa</taxon>
        <taxon>Spiralia</taxon>
        <taxon>Lophotrochozoa</taxon>
        <taxon>Mollusca</taxon>
        <taxon>Bivalvia</taxon>
        <taxon>Autobranchia</taxon>
        <taxon>Heteroconchia</taxon>
        <taxon>Palaeoheterodonta</taxon>
        <taxon>Unionida</taxon>
        <taxon>Unionoidea</taxon>
        <taxon>Unionidae</taxon>
        <taxon>Unioninae</taxon>
        <taxon>Sinanodonta</taxon>
    </lineage>
</organism>
<sequence length="111" mass="11704">MSSQTGNVGEPLELMCLLNPSAGASITAVKWFPDSDTTGIQLSAATCSLVGPAPSYDLARYSFTCSSSSNTFKLMILALQSSDNGTCWSCSVKFSNFPETNKSSSACIKLK</sequence>
<evidence type="ECO:0000313" key="3">
    <source>
        <dbReference type="Proteomes" id="UP001634394"/>
    </source>
</evidence>
<dbReference type="Gene3D" id="2.60.40.10">
    <property type="entry name" value="Immunoglobulins"/>
    <property type="match status" value="1"/>
</dbReference>
<gene>
    <name evidence="2" type="ORF">ACJMK2_027450</name>
</gene>
<evidence type="ECO:0000313" key="2">
    <source>
        <dbReference type="EMBL" id="KAL3887509.1"/>
    </source>
</evidence>
<accession>A0ABD3XMU2</accession>
<protein>
    <recommendedName>
        <fullName evidence="1">Immunoglobulin V-set domain-containing protein</fullName>
    </recommendedName>
</protein>
<dbReference type="Proteomes" id="UP001634394">
    <property type="component" value="Unassembled WGS sequence"/>
</dbReference>
<dbReference type="InterPro" id="IPR036179">
    <property type="entry name" value="Ig-like_dom_sf"/>
</dbReference>
<dbReference type="EMBL" id="JBJQND010000002">
    <property type="protein sequence ID" value="KAL3887509.1"/>
    <property type="molecule type" value="Genomic_DNA"/>
</dbReference>